<dbReference type="EMBL" id="OB796521">
    <property type="protein sequence ID" value="CAD7433523.1"/>
    <property type="molecule type" value="Genomic_DNA"/>
</dbReference>
<organism evidence="1">
    <name type="scientific">Timema monikensis</name>
    <dbReference type="NCBI Taxonomy" id="170555"/>
    <lineage>
        <taxon>Eukaryota</taxon>
        <taxon>Metazoa</taxon>
        <taxon>Ecdysozoa</taxon>
        <taxon>Arthropoda</taxon>
        <taxon>Hexapoda</taxon>
        <taxon>Insecta</taxon>
        <taxon>Pterygota</taxon>
        <taxon>Neoptera</taxon>
        <taxon>Polyneoptera</taxon>
        <taxon>Phasmatodea</taxon>
        <taxon>Timematodea</taxon>
        <taxon>Timematoidea</taxon>
        <taxon>Timematidae</taxon>
        <taxon>Timema</taxon>
    </lineage>
</organism>
<evidence type="ECO:0000313" key="1">
    <source>
        <dbReference type="EMBL" id="CAD7433523.1"/>
    </source>
</evidence>
<reference evidence="1" key="1">
    <citation type="submission" date="2020-11" db="EMBL/GenBank/DDBJ databases">
        <authorList>
            <person name="Tran Van P."/>
        </authorList>
    </citation>
    <scope>NUCLEOTIDE SEQUENCE</scope>
</reference>
<protein>
    <submittedName>
        <fullName evidence="1">Uncharacterized protein</fullName>
    </submittedName>
</protein>
<dbReference type="AlphaFoldDB" id="A0A7R9HSP8"/>
<name>A0A7R9HSP8_9NEOP</name>
<gene>
    <name evidence="1" type="ORF">TMSB3V08_LOCUS10194</name>
</gene>
<proteinExistence type="predicted"/>
<accession>A0A7R9HSP8</accession>
<sequence>MKESKYLSKQEERHEVALLEGPIEAVESLRDNQAFDLVELVDRPLDTDTLLSTTLFKRIKKNVGNEVNFLFQNAGNNQKYPTQGN</sequence>